<gene>
    <name evidence="2" type="ORF">DJ78_17050</name>
</gene>
<dbReference type="AlphaFoldDB" id="A0A256JD66"/>
<dbReference type="InterPro" id="IPR000192">
    <property type="entry name" value="Aminotrans_V_dom"/>
</dbReference>
<proteinExistence type="predicted"/>
<dbReference type="Gene3D" id="3.40.640.10">
    <property type="entry name" value="Type I PLP-dependent aspartate aminotransferase-like (Major domain)"/>
    <property type="match status" value="1"/>
</dbReference>
<dbReference type="EMBL" id="NHPB01000117">
    <property type="protein sequence ID" value="OYR66778.1"/>
    <property type="molecule type" value="Genomic_DNA"/>
</dbReference>
<dbReference type="Pfam" id="PF00266">
    <property type="entry name" value="Aminotran_5"/>
    <property type="match status" value="1"/>
</dbReference>
<dbReference type="PANTHER" id="PTHR43586">
    <property type="entry name" value="CYSTEINE DESULFURASE"/>
    <property type="match status" value="1"/>
</dbReference>
<dbReference type="InterPro" id="IPR015422">
    <property type="entry name" value="PyrdxlP-dep_Trfase_small"/>
</dbReference>
<dbReference type="SUPFAM" id="SSF53383">
    <property type="entry name" value="PLP-dependent transferases"/>
    <property type="match status" value="1"/>
</dbReference>
<dbReference type="Gene3D" id="3.90.1150.10">
    <property type="entry name" value="Aspartate Aminotransferase, domain 1"/>
    <property type="match status" value="1"/>
</dbReference>
<evidence type="ECO:0000313" key="3">
    <source>
        <dbReference type="Proteomes" id="UP000216758"/>
    </source>
</evidence>
<protein>
    <submittedName>
        <fullName evidence="2">Cysteine desulfurase</fullName>
    </submittedName>
</protein>
<dbReference type="Proteomes" id="UP000216758">
    <property type="component" value="Unassembled WGS sequence"/>
</dbReference>
<dbReference type="RefSeq" id="WP_094583681.1">
    <property type="nucleotide sequence ID" value="NZ_NHPB01000117.1"/>
</dbReference>
<sequence>MRTIQLDDDGMTPRELRADVPALGDAAYFNFGAHGPSPEYVVEAAGSFIEEHEYGSATTDPYSHAFETYDRVRERIAAFVGADPEEVALTESTTDGITRVAGAIDWEPGDVVVRTDLEHPAGVLPWKRLEREGVEVRVLETEAGRVDRDEYAAAVADARLVCFSAITWTHGTRLPVADLVEVANDAGAFTLVDAVQSPGQGAMDVSEWGADAVAAAGHKWTLGPWGAGFLYVDRDAAADLAPHAVGYRGVEDPTGDEIEFKPAAGRFEVGTTTAAAHVGLVEALDAIEAVGLDAIEARIEALTDRLKDGVPEDRLLSPRAFESGLVTIDVDDPEATVERLGERDIVVRSLPHPDGIRVSVHAVSTEAEVDRLLDALEPEW</sequence>
<evidence type="ECO:0000259" key="1">
    <source>
        <dbReference type="Pfam" id="PF00266"/>
    </source>
</evidence>
<comment type="caution">
    <text evidence="2">The sequence shown here is derived from an EMBL/GenBank/DDBJ whole genome shotgun (WGS) entry which is preliminary data.</text>
</comment>
<dbReference type="InterPro" id="IPR015421">
    <property type="entry name" value="PyrdxlP-dep_Trfase_major"/>
</dbReference>
<dbReference type="PANTHER" id="PTHR43586:SF15">
    <property type="entry name" value="BLR3095 PROTEIN"/>
    <property type="match status" value="1"/>
</dbReference>
<dbReference type="InterPro" id="IPR015424">
    <property type="entry name" value="PyrdxlP-dep_Trfase"/>
</dbReference>
<feature type="domain" description="Aminotransferase class V" evidence="1">
    <location>
        <begin position="32"/>
        <end position="372"/>
    </location>
</feature>
<accession>A0A256JD66</accession>
<organism evidence="2 3">
    <name type="scientific">Halorubrum ezzemoulense</name>
    <name type="common">Halorubrum chaoviator</name>
    <dbReference type="NCBI Taxonomy" id="337243"/>
    <lineage>
        <taxon>Archaea</taxon>
        <taxon>Methanobacteriati</taxon>
        <taxon>Methanobacteriota</taxon>
        <taxon>Stenosarchaea group</taxon>
        <taxon>Halobacteria</taxon>
        <taxon>Halobacteriales</taxon>
        <taxon>Haloferacaceae</taxon>
        <taxon>Halorubrum</taxon>
    </lineage>
</organism>
<dbReference type="OrthoDB" id="9577at2157"/>
<evidence type="ECO:0000313" key="2">
    <source>
        <dbReference type="EMBL" id="OYR66778.1"/>
    </source>
</evidence>
<reference evidence="2 3" key="1">
    <citation type="journal article" date="2014" name="Front. Microbiol.">
        <title>Population and genomic analysis of the genus Halorubrum.</title>
        <authorList>
            <person name="Fullmer M.S."/>
            <person name="Soucy S.M."/>
            <person name="Swithers K.S."/>
            <person name="Makkay A.M."/>
            <person name="Wheeler R."/>
            <person name="Ventosa A."/>
            <person name="Gogarten J.P."/>
            <person name="Papke R.T."/>
        </authorList>
    </citation>
    <scope>NUCLEOTIDE SEQUENCE [LARGE SCALE GENOMIC DNA]</scope>
    <source>
        <strain evidence="2 3">G37</strain>
    </source>
</reference>
<name>A0A256JD66_HALEZ</name>